<gene>
    <name evidence="1" type="ordered locus">Pisl_1078</name>
</gene>
<dbReference type="AlphaFoldDB" id="A1RTG9"/>
<dbReference type="EMBL" id="CP000504">
    <property type="protein sequence ID" value="ABL88251.1"/>
    <property type="molecule type" value="Genomic_DNA"/>
</dbReference>
<evidence type="ECO:0000313" key="1">
    <source>
        <dbReference type="EMBL" id="ABL88251.1"/>
    </source>
</evidence>
<proteinExistence type="predicted"/>
<evidence type="ECO:0000313" key="2">
    <source>
        <dbReference type="Proteomes" id="UP000002595"/>
    </source>
</evidence>
<dbReference type="Proteomes" id="UP000002595">
    <property type="component" value="Chromosome"/>
</dbReference>
<dbReference type="KEGG" id="pis:Pisl_1078"/>
<dbReference type="HOGENOM" id="CLU_183470_0_0_2"/>
<protein>
    <submittedName>
        <fullName evidence="1">Uncharacterized protein</fullName>
    </submittedName>
</protein>
<name>A1RTG9_PYRIL</name>
<reference evidence="1" key="1">
    <citation type="submission" date="2006-12" db="EMBL/GenBank/DDBJ databases">
        <title>Complete sequence of Pyrobaculum islandicum DSM 4184.</title>
        <authorList>
            <person name="Copeland A."/>
            <person name="Lucas S."/>
            <person name="Lapidus A."/>
            <person name="Barry K."/>
            <person name="Detter J.C."/>
            <person name="Glavina del Rio T."/>
            <person name="Dalin E."/>
            <person name="Tice H."/>
            <person name="Pitluck S."/>
            <person name="Meincke L."/>
            <person name="Brettin T."/>
            <person name="Bruce D."/>
            <person name="Han C."/>
            <person name="Tapia R."/>
            <person name="Gilna P."/>
            <person name="Schmutz J."/>
            <person name="Larimer F."/>
            <person name="Land M."/>
            <person name="Hauser L."/>
            <person name="Kyrpides N."/>
            <person name="Mikhailova N."/>
            <person name="Cozen A.E."/>
            <person name="Fitz-Gibbon S.T."/>
            <person name="House C.H."/>
            <person name="Saltikov C."/>
            <person name="Lowe T."/>
            <person name="Richardson P."/>
        </authorList>
    </citation>
    <scope>NUCLEOTIDE SEQUENCE [LARGE SCALE GENOMIC DNA]</scope>
    <source>
        <strain evidence="1">DSM 4184</strain>
    </source>
</reference>
<sequence>MSMLRVFERLVEISRSKGIRFVLHFTKCRGKVGIDREIKALDEEGRPAPWGRIFPGITPQNILHQCILKKVEVYKGSQLLGEYNTIEEALSALT</sequence>
<keyword evidence="2" id="KW-1185">Reference proteome</keyword>
<organism evidence="1 2">
    <name type="scientific">Pyrobaculum islandicum (strain DSM 4184 / JCM 9189 / GEO3)</name>
    <dbReference type="NCBI Taxonomy" id="384616"/>
    <lineage>
        <taxon>Archaea</taxon>
        <taxon>Thermoproteota</taxon>
        <taxon>Thermoprotei</taxon>
        <taxon>Thermoproteales</taxon>
        <taxon>Thermoproteaceae</taxon>
        <taxon>Pyrobaculum</taxon>
    </lineage>
</organism>
<accession>A1RTG9</accession>
<dbReference type="eggNOG" id="arCOG06065">
    <property type="taxonomic scope" value="Archaea"/>
</dbReference>